<organism evidence="2 3">
    <name type="scientific">Tanacetum coccineum</name>
    <dbReference type="NCBI Taxonomy" id="301880"/>
    <lineage>
        <taxon>Eukaryota</taxon>
        <taxon>Viridiplantae</taxon>
        <taxon>Streptophyta</taxon>
        <taxon>Embryophyta</taxon>
        <taxon>Tracheophyta</taxon>
        <taxon>Spermatophyta</taxon>
        <taxon>Magnoliopsida</taxon>
        <taxon>eudicotyledons</taxon>
        <taxon>Gunneridae</taxon>
        <taxon>Pentapetalae</taxon>
        <taxon>asterids</taxon>
        <taxon>campanulids</taxon>
        <taxon>Asterales</taxon>
        <taxon>Asteraceae</taxon>
        <taxon>Asteroideae</taxon>
        <taxon>Anthemideae</taxon>
        <taxon>Anthemidinae</taxon>
        <taxon>Tanacetum</taxon>
    </lineage>
</organism>
<dbReference type="EMBL" id="BQNB010009135">
    <property type="protein sequence ID" value="GJS59236.1"/>
    <property type="molecule type" value="Genomic_DNA"/>
</dbReference>
<feature type="region of interest" description="Disordered" evidence="1">
    <location>
        <begin position="59"/>
        <end position="87"/>
    </location>
</feature>
<sequence>MKFSHLCELIGQNEKELYNAYADTKMKVKYDKLFEKRYPYVEKISRGFRHSISDLLKVYPNSPPSAQDPPSKHLSGKAPSTSAPNKS</sequence>
<reference evidence="2" key="1">
    <citation type="journal article" date="2022" name="Int. J. Mol. Sci.">
        <title>Draft Genome of Tanacetum Coccineum: Genomic Comparison of Closely Related Tanacetum-Family Plants.</title>
        <authorList>
            <person name="Yamashiro T."/>
            <person name="Shiraishi A."/>
            <person name="Nakayama K."/>
            <person name="Satake H."/>
        </authorList>
    </citation>
    <scope>NUCLEOTIDE SEQUENCE</scope>
</reference>
<comment type="caution">
    <text evidence="2">The sequence shown here is derived from an EMBL/GenBank/DDBJ whole genome shotgun (WGS) entry which is preliminary data.</text>
</comment>
<name>A0ABQ4X2Z8_9ASTR</name>
<dbReference type="Proteomes" id="UP001151760">
    <property type="component" value="Unassembled WGS sequence"/>
</dbReference>
<feature type="compositionally biased region" description="Polar residues" evidence="1">
    <location>
        <begin position="78"/>
        <end position="87"/>
    </location>
</feature>
<keyword evidence="3" id="KW-1185">Reference proteome</keyword>
<evidence type="ECO:0000313" key="3">
    <source>
        <dbReference type="Proteomes" id="UP001151760"/>
    </source>
</evidence>
<accession>A0ABQ4X2Z8</accession>
<gene>
    <name evidence="2" type="ORF">Tco_0654020</name>
</gene>
<proteinExistence type="predicted"/>
<protein>
    <submittedName>
        <fullName evidence="2">Uncharacterized protein</fullName>
    </submittedName>
</protein>
<evidence type="ECO:0000313" key="2">
    <source>
        <dbReference type="EMBL" id="GJS59236.1"/>
    </source>
</evidence>
<evidence type="ECO:0000256" key="1">
    <source>
        <dbReference type="SAM" id="MobiDB-lite"/>
    </source>
</evidence>
<reference evidence="2" key="2">
    <citation type="submission" date="2022-01" db="EMBL/GenBank/DDBJ databases">
        <authorList>
            <person name="Yamashiro T."/>
            <person name="Shiraishi A."/>
            <person name="Satake H."/>
            <person name="Nakayama K."/>
        </authorList>
    </citation>
    <scope>NUCLEOTIDE SEQUENCE</scope>
</reference>